<feature type="region of interest" description="Disordered" evidence="1">
    <location>
        <begin position="1"/>
        <end position="35"/>
    </location>
</feature>
<evidence type="ECO:0000313" key="3">
    <source>
        <dbReference type="Proteomes" id="UP001358417"/>
    </source>
</evidence>
<reference evidence="2 3" key="1">
    <citation type="submission" date="2023-08" db="EMBL/GenBank/DDBJ databases">
        <title>Black Yeasts Isolated from many extreme environments.</title>
        <authorList>
            <person name="Coleine C."/>
            <person name="Stajich J.E."/>
            <person name="Selbmann L."/>
        </authorList>
    </citation>
    <scope>NUCLEOTIDE SEQUENCE [LARGE SCALE GENOMIC DNA]</scope>
    <source>
        <strain evidence="2 3">CCFEE 5792</strain>
    </source>
</reference>
<dbReference type="Proteomes" id="UP001358417">
    <property type="component" value="Unassembled WGS sequence"/>
</dbReference>
<evidence type="ECO:0000256" key="1">
    <source>
        <dbReference type="SAM" id="MobiDB-lite"/>
    </source>
</evidence>
<dbReference type="EMBL" id="JAVRRD010000013">
    <property type="protein sequence ID" value="KAK5052695.1"/>
    <property type="molecule type" value="Genomic_DNA"/>
</dbReference>
<dbReference type="GeneID" id="89970768"/>
<feature type="compositionally biased region" description="Low complexity" evidence="1">
    <location>
        <begin position="82"/>
        <end position="95"/>
    </location>
</feature>
<feature type="region of interest" description="Disordered" evidence="1">
    <location>
        <begin position="69"/>
        <end position="95"/>
    </location>
</feature>
<proteinExistence type="predicted"/>
<organism evidence="2 3">
    <name type="scientific">Exophiala bonariae</name>
    <dbReference type="NCBI Taxonomy" id="1690606"/>
    <lineage>
        <taxon>Eukaryota</taxon>
        <taxon>Fungi</taxon>
        <taxon>Dikarya</taxon>
        <taxon>Ascomycota</taxon>
        <taxon>Pezizomycotina</taxon>
        <taxon>Eurotiomycetes</taxon>
        <taxon>Chaetothyriomycetidae</taxon>
        <taxon>Chaetothyriales</taxon>
        <taxon>Herpotrichiellaceae</taxon>
        <taxon>Exophiala</taxon>
    </lineage>
</organism>
<evidence type="ECO:0000313" key="2">
    <source>
        <dbReference type="EMBL" id="KAK5052695.1"/>
    </source>
</evidence>
<comment type="caution">
    <text evidence="2">The sequence shown here is derived from an EMBL/GenBank/DDBJ whole genome shotgun (WGS) entry which is preliminary data.</text>
</comment>
<sequence length="554" mass="61684">MPPRRGRTPNNNPEFLWVNRTPDSDHLSASRQERDELRTITSHARTWRAALRRQQRLVAAQTGASHAQRIVGWNRQENSSVARSDQSSSETSAAPSPAALVPFAADEVAPFAYLEGPSDAWWSQNAFQYATQSWLPSIFQNLDVFDPDGLMSDGVVRDTINAIVQGCLLNRMHMFSLLSASTCYLKFILKAQLDKVDTPEYCMGKALQYLRHYFASDPRAIVNELVIFDLMAISTFERYVGNFEGARTHFSMVQHLIESHGGLDSLNISLRLVCHEWDLLAAAATAERPLIPMTWYSDASSPTHAEEVHLELLTIGVSPSGASLNGYASSTPSILSNILTSIVEWFQEQQLLRILPSDQTTQLRVVATRRSYALVHKLLSTPAIAVTFPDQFSSITDSLDDEMLECIKQACLITISASEEARSVRAAPDHLRPVQHDDGQTFAFFNMPVLRHALTEVLQRLMGPNTHAGHHDHGLILWIACIAAQKCTQQAQGQQQQQQFEEADRDWFLGLARQFAARMQVATLSGLADVLSRYIYILNPDASPNTAGLETVLG</sequence>
<dbReference type="Pfam" id="PF11951">
    <property type="entry name" value="Fungal_trans_2"/>
    <property type="match status" value="1"/>
</dbReference>
<name>A0AAV9NAU8_9EURO</name>
<evidence type="ECO:0008006" key="4">
    <source>
        <dbReference type="Google" id="ProtNLM"/>
    </source>
</evidence>
<protein>
    <recommendedName>
        <fullName evidence="4">Transcription factor domain-containing protein</fullName>
    </recommendedName>
</protein>
<gene>
    <name evidence="2" type="ORF">LTR84_002561</name>
</gene>
<dbReference type="AlphaFoldDB" id="A0AAV9NAU8"/>
<dbReference type="InterPro" id="IPR021858">
    <property type="entry name" value="Fun_TF"/>
</dbReference>
<keyword evidence="3" id="KW-1185">Reference proteome</keyword>
<accession>A0AAV9NAU8</accession>
<feature type="compositionally biased region" description="Basic and acidic residues" evidence="1">
    <location>
        <begin position="22"/>
        <end position="35"/>
    </location>
</feature>
<dbReference type="RefSeq" id="XP_064706395.1">
    <property type="nucleotide sequence ID" value="XM_064846170.1"/>
</dbReference>